<dbReference type="AlphaFoldDB" id="A0AAI8L5U2"/>
<dbReference type="InterPro" id="IPR023809">
    <property type="entry name" value="Thiopep_bacteriocin_synth_dom"/>
</dbReference>
<dbReference type="NCBIfam" id="TIGR03891">
    <property type="entry name" value="thiopep_ocin"/>
    <property type="match status" value="1"/>
</dbReference>
<gene>
    <name evidence="2" type="ORF">DWG14_06035</name>
</gene>
<evidence type="ECO:0000259" key="1">
    <source>
        <dbReference type="Pfam" id="PF14028"/>
    </source>
</evidence>
<dbReference type="Proteomes" id="UP000265765">
    <property type="component" value="Chromosome"/>
</dbReference>
<name>A0AAI8L5U2_9ACTN</name>
<proteinExistence type="predicted"/>
<dbReference type="EMBL" id="CP032427">
    <property type="protein sequence ID" value="AYC41744.1"/>
    <property type="molecule type" value="Genomic_DNA"/>
</dbReference>
<sequence length="303" mass="33965">MTRRSLDTPSALPEAEDTLIPPHCCGFRDPWVDIGLELTGFPPAPEVYGQLLYETEQLRSAGLVDLSFFIHKPPGLRWRLQAAGGTHPSELRRTATTAAARIVTPDRVRTAIYEPQAALFGGPQSMRFVHRTWSADSALWMRWHARQTLPSAKERWDLSFGVLSHVFVALGVVGWEDREVWECVSEDTGRRLAEQEWVRPQVLAMGRSLRSRWNAIWGAARQQPFAGGAAAPILHEFSLRADPTLTDWYDLLSRPTTRHPLTPRRAAAYWTVFHWNRAGLTAAQQALTAETLAGMPLGPTDRG</sequence>
<dbReference type="KEGG" id="sge:DWG14_06035"/>
<organism evidence="2 3">
    <name type="scientific">Streptomyces griseorubiginosus</name>
    <dbReference type="NCBI Taxonomy" id="67304"/>
    <lineage>
        <taxon>Bacteria</taxon>
        <taxon>Bacillati</taxon>
        <taxon>Actinomycetota</taxon>
        <taxon>Actinomycetes</taxon>
        <taxon>Kitasatosporales</taxon>
        <taxon>Streptomycetaceae</taxon>
        <taxon>Streptomyces</taxon>
    </lineage>
</organism>
<dbReference type="GeneID" id="91284874"/>
<evidence type="ECO:0000313" key="3">
    <source>
        <dbReference type="Proteomes" id="UP000265765"/>
    </source>
</evidence>
<dbReference type="RefSeq" id="WP_062025030.1">
    <property type="nucleotide sequence ID" value="NZ_CP032427.1"/>
</dbReference>
<protein>
    <recommendedName>
        <fullName evidence="1">Thiopeptide-type bacteriocin biosynthesis domain-containing protein</fullName>
    </recommendedName>
</protein>
<dbReference type="Pfam" id="PF14028">
    <property type="entry name" value="Lant_dehydr_C"/>
    <property type="match status" value="1"/>
</dbReference>
<reference evidence="2 3" key="1">
    <citation type="submission" date="2018-09" db="EMBL/GenBank/DDBJ databases">
        <title>Production of Trimethoprim by Streptomyces sp. 3E-1.</title>
        <authorList>
            <person name="Kang H.J."/>
            <person name="Kim S.B."/>
        </authorList>
    </citation>
    <scope>NUCLEOTIDE SEQUENCE [LARGE SCALE GENOMIC DNA]</scope>
    <source>
        <strain evidence="2 3">3E-1</strain>
    </source>
</reference>
<evidence type="ECO:0000313" key="2">
    <source>
        <dbReference type="EMBL" id="AYC41744.1"/>
    </source>
</evidence>
<accession>A0AAI8L5U2</accession>
<feature type="domain" description="Thiopeptide-type bacteriocin biosynthesis" evidence="1">
    <location>
        <begin position="56"/>
        <end position="293"/>
    </location>
</feature>